<dbReference type="VEuPathDB" id="FungiDB:PHYBLDRAFT_163590"/>
<evidence type="ECO:0000256" key="1">
    <source>
        <dbReference type="ARBA" id="ARBA00022723"/>
    </source>
</evidence>
<dbReference type="InterPro" id="IPR051591">
    <property type="entry name" value="UPF0224_FAM112_RNA_Proc"/>
</dbReference>
<dbReference type="PANTHER" id="PTHR21402">
    <property type="entry name" value="GAMETOCYTE SPECIFIC FACTOR 1-RELATED"/>
    <property type="match status" value="1"/>
</dbReference>
<name>A0A162UWS7_PHYB8</name>
<dbReference type="AlphaFoldDB" id="A0A162UWS7"/>
<proteinExistence type="predicted"/>
<evidence type="ECO:0000259" key="4">
    <source>
        <dbReference type="PROSITE" id="PS51800"/>
    </source>
</evidence>
<reference evidence="6" key="1">
    <citation type="submission" date="2015-06" db="EMBL/GenBank/DDBJ databases">
        <title>Expansion of signal transduction pathways in fungi by whole-genome duplication.</title>
        <authorList>
            <consortium name="DOE Joint Genome Institute"/>
            <person name="Corrochano L.M."/>
            <person name="Kuo A."/>
            <person name="Marcet-Houben M."/>
            <person name="Polaino S."/>
            <person name="Salamov A."/>
            <person name="Villalobos J.M."/>
            <person name="Alvarez M.I."/>
            <person name="Avalos J."/>
            <person name="Benito E.P."/>
            <person name="Benoit I."/>
            <person name="Burger G."/>
            <person name="Camino L.P."/>
            <person name="Canovas D."/>
            <person name="Cerda-Olmedo E."/>
            <person name="Cheng J.-F."/>
            <person name="Dominguez A."/>
            <person name="Elias M."/>
            <person name="Eslava A.P."/>
            <person name="Glaser F."/>
            <person name="Grimwood J."/>
            <person name="Gutierrez G."/>
            <person name="Heitman J."/>
            <person name="Henrissat B."/>
            <person name="Iturriaga E.A."/>
            <person name="Lang B.F."/>
            <person name="Lavin J.L."/>
            <person name="Lee S."/>
            <person name="Li W."/>
            <person name="Lindquist E."/>
            <person name="Lopez-Garcia S."/>
            <person name="Luque E.M."/>
            <person name="Marcos A.T."/>
            <person name="Martin J."/>
            <person name="McCluskey K."/>
            <person name="Medina H.R."/>
            <person name="Miralles-Duran A."/>
            <person name="Miyazaki A."/>
            <person name="Munoz-Torres E."/>
            <person name="Oguiza J.A."/>
            <person name="Ohm R."/>
            <person name="Olmedo M."/>
            <person name="Orejas M."/>
            <person name="Ortiz-Castellanos L."/>
            <person name="Pisabarro A.G."/>
            <person name="Rodriguez-Romero J."/>
            <person name="Ruiz-Herrera J."/>
            <person name="Ruiz-Vazquez R."/>
            <person name="Sanz C."/>
            <person name="Schackwitz W."/>
            <person name="Schmutz J."/>
            <person name="Shahriari M."/>
            <person name="Shelest E."/>
            <person name="Silva-Franco F."/>
            <person name="Soanes D."/>
            <person name="Syed K."/>
            <person name="Tagua V.G."/>
            <person name="Talbot N.J."/>
            <person name="Thon M."/>
            <person name="De vries R.P."/>
            <person name="Wiebenga A."/>
            <person name="Yadav J.S."/>
            <person name="Braun E.L."/>
            <person name="Baker S."/>
            <person name="Garre V."/>
            <person name="Horwitz B."/>
            <person name="Torres-Martinez S."/>
            <person name="Idnurm A."/>
            <person name="Herrera-Estrella A."/>
            <person name="Gabaldon T."/>
            <person name="Grigoriev I.V."/>
        </authorList>
    </citation>
    <scope>NUCLEOTIDE SEQUENCE [LARGE SCALE GENOMIC DNA]</scope>
    <source>
        <strain evidence="6">NRRL 1555(-)</strain>
    </source>
</reference>
<dbReference type="PROSITE" id="PS51800">
    <property type="entry name" value="ZF_CHHC_U11_48K"/>
    <property type="match status" value="1"/>
</dbReference>
<dbReference type="PANTHER" id="PTHR21402:SF10">
    <property type="entry name" value="U11_U12 SMALL NUCLEAR RIBONUCLEOPROTEIN 48 KDA PROTEIN"/>
    <property type="match status" value="1"/>
</dbReference>
<keyword evidence="6" id="KW-1185">Reference proteome</keyword>
<dbReference type="Proteomes" id="UP000077315">
    <property type="component" value="Unassembled WGS sequence"/>
</dbReference>
<sequence>MSREQRLKQLEDAKQRFLKKDESLDKILGSLGWNRENVKQWQETQAKLKTCPFNRRHRVPAASFKAHSRSCLLKSRGIRGISNEPEPPSSLFYYQKAPFVVSFVDKNTQFSDTAGNGYAVYPLPVSGSRPPTAFEALEPTPMSVQARDREYVECVLKAQEIRQRNQVKHLDLDRAGFEQVVEKAKQLQAQKEVQANEVSTSQFAENRDYRRRPKAYRVSLTQRTPTQIQKQLVEAYMQDFELWQKYKQESS</sequence>
<feature type="domain" description="CHHC U11-48K-type" evidence="4">
    <location>
        <begin position="48"/>
        <end position="75"/>
    </location>
</feature>
<keyword evidence="2" id="KW-0863">Zinc-finger</keyword>
<dbReference type="Pfam" id="PF05253">
    <property type="entry name" value="zf-U11-48K"/>
    <property type="match status" value="1"/>
</dbReference>
<evidence type="ECO:0000313" key="6">
    <source>
        <dbReference type="Proteomes" id="UP000077315"/>
    </source>
</evidence>
<keyword evidence="3" id="KW-0862">Zinc</keyword>
<dbReference type="STRING" id="763407.A0A162UWS7"/>
<dbReference type="GO" id="GO:0008270">
    <property type="term" value="F:zinc ion binding"/>
    <property type="evidence" value="ECO:0007669"/>
    <property type="project" value="UniProtKB-KW"/>
</dbReference>
<evidence type="ECO:0000256" key="3">
    <source>
        <dbReference type="ARBA" id="ARBA00022833"/>
    </source>
</evidence>
<dbReference type="InParanoid" id="A0A162UWS7"/>
<evidence type="ECO:0000313" key="5">
    <source>
        <dbReference type="EMBL" id="OAD78483.1"/>
    </source>
</evidence>
<organism evidence="5 6">
    <name type="scientific">Phycomyces blakesleeanus (strain ATCC 8743b / DSM 1359 / FGSC 10004 / NBRC 33097 / NRRL 1555)</name>
    <dbReference type="NCBI Taxonomy" id="763407"/>
    <lineage>
        <taxon>Eukaryota</taxon>
        <taxon>Fungi</taxon>
        <taxon>Fungi incertae sedis</taxon>
        <taxon>Mucoromycota</taxon>
        <taxon>Mucoromycotina</taxon>
        <taxon>Mucoromycetes</taxon>
        <taxon>Mucorales</taxon>
        <taxon>Phycomycetaceae</taxon>
        <taxon>Phycomyces</taxon>
    </lineage>
</organism>
<gene>
    <name evidence="5" type="ORF">PHYBLDRAFT_163590</name>
</gene>
<accession>A0A162UWS7</accession>
<dbReference type="OrthoDB" id="69229at2759"/>
<keyword evidence="1" id="KW-0479">Metal-binding</keyword>
<dbReference type="InterPro" id="IPR022776">
    <property type="entry name" value="TRM13/UPF0224_CHHC_Znf_dom"/>
</dbReference>
<dbReference type="EMBL" id="KV440973">
    <property type="protein sequence ID" value="OAD78483.1"/>
    <property type="molecule type" value="Genomic_DNA"/>
</dbReference>
<dbReference type="GeneID" id="28995743"/>
<evidence type="ECO:0000256" key="2">
    <source>
        <dbReference type="ARBA" id="ARBA00022771"/>
    </source>
</evidence>
<protein>
    <recommendedName>
        <fullName evidence="4">CHHC U11-48K-type domain-containing protein</fullName>
    </recommendedName>
</protein>
<dbReference type="RefSeq" id="XP_018296523.1">
    <property type="nucleotide sequence ID" value="XM_018434837.1"/>
</dbReference>